<keyword evidence="3 6" id="KW-0238">DNA-binding</keyword>
<comment type="subcellular location">
    <subcellularLocation>
        <location evidence="6">Cytoplasm</location>
    </subcellularLocation>
</comment>
<dbReference type="SMART" id="SM00278">
    <property type="entry name" value="HhH1"/>
    <property type="match status" value="2"/>
</dbReference>
<keyword evidence="8" id="KW-0378">Hydrolase</keyword>
<dbReference type="GO" id="GO:0048476">
    <property type="term" value="C:Holliday junction resolvase complex"/>
    <property type="evidence" value="ECO:0007669"/>
    <property type="project" value="UniProtKB-UniRule"/>
</dbReference>
<dbReference type="InterPro" id="IPR011114">
    <property type="entry name" value="RuvA_C"/>
</dbReference>
<dbReference type="GO" id="GO:0005524">
    <property type="term" value="F:ATP binding"/>
    <property type="evidence" value="ECO:0007669"/>
    <property type="project" value="InterPro"/>
</dbReference>
<dbReference type="Gene3D" id="1.10.8.10">
    <property type="entry name" value="DNA helicase RuvA subunit, C-terminal domain"/>
    <property type="match status" value="1"/>
</dbReference>
<keyword evidence="5 6" id="KW-0234">DNA repair</keyword>
<keyword evidence="9" id="KW-1185">Reference proteome</keyword>
<evidence type="ECO:0000256" key="4">
    <source>
        <dbReference type="ARBA" id="ARBA00023172"/>
    </source>
</evidence>
<dbReference type="InterPro" id="IPR010994">
    <property type="entry name" value="RuvA_2-like"/>
</dbReference>
<dbReference type="InterPro" id="IPR013849">
    <property type="entry name" value="DNA_helicase_Holl-junc_RuvA_I"/>
</dbReference>
<organism evidence="8 9">
    <name type="scientific">Candidatus Ornithobacterium hominis</name>
    <dbReference type="NCBI Taxonomy" id="2497989"/>
    <lineage>
        <taxon>Bacteria</taxon>
        <taxon>Pseudomonadati</taxon>
        <taxon>Bacteroidota</taxon>
        <taxon>Flavobacteriia</taxon>
        <taxon>Flavobacteriales</taxon>
        <taxon>Weeksellaceae</taxon>
        <taxon>Ornithobacterium</taxon>
    </lineage>
</organism>
<dbReference type="OrthoDB" id="5293449at2"/>
<dbReference type="Gene3D" id="1.10.150.20">
    <property type="entry name" value="5' to 3' exonuclease, C-terminal subdomain"/>
    <property type="match status" value="1"/>
</dbReference>
<evidence type="ECO:0000313" key="9">
    <source>
        <dbReference type="Proteomes" id="UP000262142"/>
    </source>
</evidence>
<keyword evidence="4 6" id="KW-0233">DNA recombination</keyword>
<comment type="caution">
    <text evidence="6">Lacks conserved residue(s) required for the propagation of feature annotation.</text>
</comment>
<keyword evidence="1 6" id="KW-0963">Cytoplasm</keyword>
<evidence type="ECO:0000313" key="8">
    <source>
        <dbReference type="EMBL" id="SZD71009.1"/>
    </source>
</evidence>
<comment type="function">
    <text evidence="6">The RuvA-RuvB-RuvC complex processes Holliday junction (HJ) DNA during genetic recombination and DNA repair, while the RuvA-RuvB complex plays an important role in the rescue of blocked DNA replication forks via replication fork reversal (RFR). RuvA specifically binds to HJ cruciform DNA, conferring on it an open structure. The RuvB hexamer acts as an ATP-dependent pump, pulling dsDNA into and through the RuvAB complex. HJ branch migration allows RuvC to scan DNA until it finds its consensus sequence, where it cleaves and resolves the cruciform DNA.</text>
</comment>
<keyword evidence="8" id="KW-0347">Helicase</keyword>
<keyword evidence="2 6" id="KW-0227">DNA damage</keyword>
<reference evidence="8 9" key="1">
    <citation type="submission" date="2018-09" db="EMBL/GenBank/DDBJ databases">
        <authorList>
            <consortium name="Pathogen Informatics"/>
        </authorList>
    </citation>
    <scope>NUCLEOTIDE SEQUENCE [LARGE SCALE GENOMIC DNA]</scope>
    <source>
        <strain evidence="8 9">OH-22767</strain>
    </source>
</reference>
<dbReference type="GO" id="GO:0006310">
    <property type="term" value="P:DNA recombination"/>
    <property type="evidence" value="ECO:0007669"/>
    <property type="project" value="UniProtKB-UniRule"/>
</dbReference>
<protein>
    <recommendedName>
        <fullName evidence="6">Holliday junction branch migration complex subunit RuvA</fullName>
    </recommendedName>
</protein>
<dbReference type="SUPFAM" id="SSF46929">
    <property type="entry name" value="DNA helicase RuvA subunit, C-terminal domain"/>
    <property type="match status" value="1"/>
</dbReference>
<dbReference type="GO" id="GO:0006281">
    <property type="term" value="P:DNA repair"/>
    <property type="evidence" value="ECO:0007669"/>
    <property type="project" value="UniProtKB-UniRule"/>
</dbReference>
<dbReference type="InterPro" id="IPR012340">
    <property type="entry name" value="NA-bd_OB-fold"/>
</dbReference>
<keyword evidence="8" id="KW-0067">ATP-binding</keyword>
<dbReference type="GO" id="GO:0009379">
    <property type="term" value="C:Holliday junction helicase complex"/>
    <property type="evidence" value="ECO:0007669"/>
    <property type="project" value="InterPro"/>
</dbReference>
<dbReference type="Pfam" id="PF07499">
    <property type="entry name" value="RuvA_C"/>
    <property type="match status" value="1"/>
</dbReference>
<comment type="domain">
    <text evidence="6">Has three domains with a flexible linker between the domains II and III and assumes an 'L' shape. Domain III is highly mobile and contacts RuvB.</text>
</comment>
<dbReference type="GO" id="GO:0009378">
    <property type="term" value="F:four-way junction helicase activity"/>
    <property type="evidence" value="ECO:0007669"/>
    <property type="project" value="InterPro"/>
</dbReference>
<comment type="similarity">
    <text evidence="6">Belongs to the RuvA family.</text>
</comment>
<evidence type="ECO:0000259" key="7">
    <source>
        <dbReference type="SMART" id="SM00278"/>
    </source>
</evidence>
<sequence length="194" mass="21381">MITFIKGSVVELSPAAVVVEAYGVGYELVISLNTYTELKKKPENVLIYTYHHVREDAEILYGFAGKNERELFQLLITVNGIGPSSAISMLSGLDSRELSKAILNENVNALKAIKGIGAKTAQRIILDLKDKIGNDDKEYLNSDLPVNNIKNEALSALEVLGIPKKFAEPIVQQQLNESPQSTVEELIKLTLKKK</sequence>
<dbReference type="HAMAP" id="MF_00031">
    <property type="entry name" value="DNA_HJ_migration_RuvA"/>
    <property type="match status" value="1"/>
</dbReference>
<dbReference type="InterPro" id="IPR036267">
    <property type="entry name" value="RuvA_C_sf"/>
</dbReference>
<proteinExistence type="inferred from homology"/>
<dbReference type="NCBIfam" id="TIGR00084">
    <property type="entry name" value="ruvA"/>
    <property type="match status" value="1"/>
</dbReference>
<feature type="region of interest" description="Domain III" evidence="6">
    <location>
        <begin position="151"/>
        <end position="194"/>
    </location>
</feature>
<evidence type="ECO:0000256" key="3">
    <source>
        <dbReference type="ARBA" id="ARBA00023125"/>
    </source>
</evidence>
<name>A0A383TV17_9FLAO</name>
<dbReference type="GO" id="GO:0000400">
    <property type="term" value="F:four-way junction DNA binding"/>
    <property type="evidence" value="ECO:0007669"/>
    <property type="project" value="UniProtKB-UniRule"/>
</dbReference>
<dbReference type="Pfam" id="PF14520">
    <property type="entry name" value="HHH_5"/>
    <property type="match status" value="1"/>
</dbReference>
<dbReference type="GO" id="GO:0016787">
    <property type="term" value="F:hydrolase activity"/>
    <property type="evidence" value="ECO:0007669"/>
    <property type="project" value="UniProtKB-KW"/>
</dbReference>
<dbReference type="RefSeq" id="WP_119058716.1">
    <property type="nucleotide sequence ID" value="NZ_UNSC01000001.1"/>
</dbReference>
<feature type="domain" description="Helix-hairpin-helix DNA-binding motif class 1" evidence="7">
    <location>
        <begin position="108"/>
        <end position="127"/>
    </location>
</feature>
<comment type="subunit">
    <text evidence="6">Homotetramer. Forms an RuvA(8)-RuvB(12)-Holliday junction (HJ) complex. HJ DNA is sandwiched between 2 RuvA tetramers; dsDNA enters through RuvA and exits via RuvB. An RuvB hexamer assembles on each DNA strand where it exits the tetramer. Each RuvB hexamer is contacted by two RuvA subunits (via domain III) on 2 adjacent RuvB subunits; this complex drives branch migration. In the full resolvosome a probable DNA-RuvA(4)-RuvB(12)-RuvC(2) complex forms which resolves the HJ.</text>
</comment>
<evidence type="ECO:0000256" key="2">
    <source>
        <dbReference type="ARBA" id="ARBA00022763"/>
    </source>
</evidence>
<dbReference type="AlphaFoldDB" id="A0A383TV17"/>
<dbReference type="InterPro" id="IPR003583">
    <property type="entry name" value="Hlx-hairpin-Hlx_DNA-bd_motif"/>
</dbReference>
<dbReference type="GO" id="GO:0005737">
    <property type="term" value="C:cytoplasm"/>
    <property type="evidence" value="ECO:0007669"/>
    <property type="project" value="UniProtKB-SubCell"/>
</dbReference>
<evidence type="ECO:0000256" key="1">
    <source>
        <dbReference type="ARBA" id="ARBA00022490"/>
    </source>
</evidence>
<gene>
    <name evidence="6 8" type="primary">ruvA</name>
    <name evidence="8" type="ORF">SAMEA104719789_00100</name>
</gene>
<keyword evidence="8" id="KW-0547">Nucleotide-binding</keyword>
<evidence type="ECO:0000256" key="6">
    <source>
        <dbReference type="HAMAP-Rule" id="MF_00031"/>
    </source>
</evidence>
<dbReference type="SUPFAM" id="SSF50249">
    <property type="entry name" value="Nucleic acid-binding proteins"/>
    <property type="match status" value="1"/>
</dbReference>
<dbReference type="Gene3D" id="2.40.50.140">
    <property type="entry name" value="Nucleic acid-binding proteins"/>
    <property type="match status" value="1"/>
</dbReference>
<accession>A0A383TV17</accession>
<evidence type="ECO:0000256" key="5">
    <source>
        <dbReference type="ARBA" id="ARBA00023204"/>
    </source>
</evidence>
<dbReference type="CDD" id="cd14332">
    <property type="entry name" value="UBA_RuvA_C"/>
    <property type="match status" value="1"/>
</dbReference>
<dbReference type="EMBL" id="UNSC01000001">
    <property type="protein sequence ID" value="SZD71009.1"/>
    <property type="molecule type" value="Genomic_DNA"/>
</dbReference>
<feature type="region of interest" description="Domain I" evidence="6">
    <location>
        <begin position="1"/>
        <end position="64"/>
    </location>
</feature>
<dbReference type="InterPro" id="IPR000085">
    <property type="entry name" value="RuvA"/>
</dbReference>
<feature type="domain" description="Helix-hairpin-helix DNA-binding motif class 1" evidence="7">
    <location>
        <begin position="73"/>
        <end position="92"/>
    </location>
</feature>
<dbReference type="SUPFAM" id="SSF47781">
    <property type="entry name" value="RuvA domain 2-like"/>
    <property type="match status" value="1"/>
</dbReference>
<dbReference type="Pfam" id="PF01330">
    <property type="entry name" value="RuvA_N"/>
    <property type="match status" value="1"/>
</dbReference>
<dbReference type="Proteomes" id="UP000262142">
    <property type="component" value="Unassembled WGS sequence"/>
</dbReference>